<dbReference type="SUPFAM" id="SSF53474">
    <property type="entry name" value="alpha/beta-Hydrolases"/>
    <property type="match status" value="1"/>
</dbReference>
<name>A0ABU0YVA8_9PROT</name>
<dbReference type="Gene3D" id="3.40.50.1820">
    <property type="entry name" value="alpha/beta hydrolase"/>
    <property type="match status" value="1"/>
</dbReference>
<organism evidence="2 3">
    <name type="scientific">Dongia sedimenti</name>
    <dbReference type="NCBI Taxonomy" id="3064282"/>
    <lineage>
        <taxon>Bacteria</taxon>
        <taxon>Pseudomonadati</taxon>
        <taxon>Pseudomonadota</taxon>
        <taxon>Alphaproteobacteria</taxon>
        <taxon>Rhodospirillales</taxon>
        <taxon>Dongiaceae</taxon>
        <taxon>Dongia</taxon>
    </lineage>
</organism>
<sequence length="354" mass="39213">MLFPTERHYRINDVPLIASVRRGDLEQPLVLFLTGGGVLARIAYGDPEAAPQDFLDHWLDRIGWGLIAPSYPCDHPIFAQAMPELGLGQWAATLAALFEGIIGETPRRPLIACGWSMGGRIAFALVRALRARGVPLDGFVSLCATPPFPRLNGDPPAERLLPNGLWDLTWAKRDGLTRDERWSAELDAIAAVEGRIVITPDRFGRHYRMNVPIGLWGPELEPFFENVAPRAVADELREAGTFSGADYPLCAAIVPADSRDHRHALTDPAIWGSITVQSLLHNDLGSRSMSELSPETWESIRDCVWQAPARLTRHLSGGHFFFVGSHGAAKTVEHLQALHQEMQRIRSQLRPSRP</sequence>
<reference evidence="3" key="1">
    <citation type="submission" date="2023-08" db="EMBL/GenBank/DDBJ databases">
        <title>Rhodospirillaceae gen. nov., a novel taxon isolated from the Yangtze River Yuezi River estuary sludge.</title>
        <authorList>
            <person name="Ruan L."/>
        </authorList>
    </citation>
    <scope>NUCLEOTIDE SEQUENCE [LARGE SCALE GENOMIC DNA]</scope>
    <source>
        <strain evidence="3">R-7</strain>
    </source>
</reference>
<feature type="domain" description="Thioesterase" evidence="1">
    <location>
        <begin position="88"/>
        <end position="193"/>
    </location>
</feature>
<evidence type="ECO:0000313" key="2">
    <source>
        <dbReference type="EMBL" id="MDQ7251055.1"/>
    </source>
</evidence>
<dbReference type="InterPro" id="IPR001031">
    <property type="entry name" value="Thioesterase"/>
</dbReference>
<accession>A0ABU0YVA8</accession>
<dbReference type="Pfam" id="PF00975">
    <property type="entry name" value="Thioesterase"/>
    <property type="match status" value="1"/>
</dbReference>
<gene>
    <name evidence="2" type="ORF">Q8A70_25435</name>
</gene>
<protein>
    <submittedName>
        <fullName evidence="2">Thioesterase domain-containing protein</fullName>
    </submittedName>
</protein>
<proteinExistence type="predicted"/>
<comment type="caution">
    <text evidence="2">The sequence shown here is derived from an EMBL/GenBank/DDBJ whole genome shotgun (WGS) entry which is preliminary data.</text>
</comment>
<keyword evidence="3" id="KW-1185">Reference proteome</keyword>
<dbReference type="Proteomes" id="UP001230156">
    <property type="component" value="Unassembled WGS sequence"/>
</dbReference>
<dbReference type="RefSeq" id="WP_379961047.1">
    <property type="nucleotide sequence ID" value="NZ_JAUYVI010000009.1"/>
</dbReference>
<dbReference type="EMBL" id="JAUYVI010000009">
    <property type="protein sequence ID" value="MDQ7251055.1"/>
    <property type="molecule type" value="Genomic_DNA"/>
</dbReference>
<evidence type="ECO:0000259" key="1">
    <source>
        <dbReference type="Pfam" id="PF00975"/>
    </source>
</evidence>
<evidence type="ECO:0000313" key="3">
    <source>
        <dbReference type="Proteomes" id="UP001230156"/>
    </source>
</evidence>
<dbReference type="InterPro" id="IPR029058">
    <property type="entry name" value="AB_hydrolase_fold"/>
</dbReference>